<evidence type="ECO:0000313" key="2">
    <source>
        <dbReference type="EMBL" id="CEH11915.1"/>
    </source>
</evidence>
<keyword evidence="1" id="KW-0175">Coiled coil</keyword>
<keyword evidence="3" id="KW-1185">Reference proteome</keyword>
<evidence type="ECO:0000313" key="3">
    <source>
        <dbReference type="Proteomes" id="UP000054845"/>
    </source>
</evidence>
<protein>
    <submittedName>
        <fullName evidence="2">Uncharacterized protein</fullName>
    </submittedName>
</protein>
<name>A0A0P1B7R9_9BASI</name>
<sequence>MILVLSGNCKLSNETIARLEVATQANKGLIQLKMDLIVHKSTAVLAQHKADQEHLQKEVQIKCQELEKKVEVLALEIKRLKLASKFQWSKYFIF</sequence>
<dbReference type="Proteomes" id="UP000054845">
    <property type="component" value="Unassembled WGS sequence"/>
</dbReference>
<accession>A0A0P1B7R9</accession>
<dbReference type="EMBL" id="CCYA01000065">
    <property type="protein sequence ID" value="CEH11915.1"/>
    <property type="molecule type" value="Genomic_DNA"/>
</dbReference>
<evidence type="ECO:0000256" key="1">
    <source>
        <dbReference type="SAM" id="Coils"/>
    </source>
</evidence>
<dbReference type="AlphaFoldDB" id="A0A0P1B7R9"/>
<reference evidence="2 3" key="1">
    <citation type="submission" date="2014-09" db="EMBL/GenBank/DDBJ databases">
        <authorList>
            <person name="Magalhaes I.L.F."/>
            <person name="Oliveira U."/>
            <person name="Santos F.R."/>
            <person name="Vidigal T.H.D.A."/>
            <person name="Brescovit A.D."/>
            <person name="Santos A.J."/>
        </authorList>
    </citation>
    <scope>NUCLEOTIDE SEQUENCE [LARGE SCALE GENOMIC DNA]</scope>
</reference>
<organism evidence="2 3">
    <name type="scientific">Ceraceosorus bombacis</name>
    <dbReference type="NCBI Taxonomy" id="401625"/>
    <lineage>
        <taxon>Eukaryota</taxon>
        <taxon>Fungi</taxon>
        <taxon>Dikarya</taxon>
        <taxon>Basidiomycota</taxon>
        <taxon>Ustilaginomycotina</taxon>
        <taxon>Exobasidiomycetes</taxon>
        <taxon>Ceraceosorales</taxon>
        <taxon>Ceraceosoraceae</taxon>
        <taxon>Ceraceosorus</taxon>
    </lineage>
</organism>
<proteinExistence type="predicted"/>
<feature type="coiled-coil region" evidence="1">
    <location>
        <begin position="49"/>
        <end position="83"/>
    </location>
</feature>